<dbReference type="PANTHER" id="PTHR13483:SF11">
    <property type="entry name" value="ZINC FINGER HIT DOMAIN-CONTAINING PROTEIN 3"/>
    <property type="match status" value="1"/>
</dbReference>
<keyword evidence="3" id="KW-0597">Phosphoprotein</keyword>
<dbReference type="Proteomes" id="UP000675881">
    <property type="component" value="Chromosome 11"/>
</dbReference>
<dbReference type="AlphaFoldDB" id="A0A7R8CG10"/>
<dbReference type="InterPro" id="IPR007529">
    <property type="entry name" value="Znf_HIT"/>
</dbReference>
<dbReference type="GO" id="GO:0070761">
    <property type="term" value="C:pre-snoRNP complex"/>
    <property type="evidence" value="ECO:0007669"/>
    <property type="project" value="TreeGrafter"/>
</dbReference>
<feature type="domain" description="HIT-type" evidence="15">
    <location>
        <begin position="7"/>
        <end position="42"/>
    </location>
</feature>
<dbReference type="Pfam" id="PF25790">
    <property type="entry name" value="BCD1"/>
    <property type="match status" value="1"/>
</dbReference>
<dbReference type="FunFam" id="3.30.60.190:FF:000001">
    <property type="entry name" value="box C/D snoRNA protein 1"/>
    <property type="match status" value="1"/>
</dbReference>
<evidence type="ECO:0000313" key="16">
    <source>
        <dbReference type="EMBL" id="CAF2811290.1"/>
    </source>
</evidence>
<protein>
    <recommendedName>
        <fullName evidence="11">Box C/D snoRNA protein 1</fullName>
    </recommendedName>
    <alternativeName>
        <fullName evidence="12">Zinc finger HIT domain-containing protein 6</fullName>
    </alternativeName>
</protein>
<evidence type="ECO:0000256" key="10">
    <source>
        <dbReference type="ARBA" id="ARBA00061949"/>
    </source>
</evidence>
<sequence length="316" mass="36429">MVDSSLCETCQKNEPKYTCPGCSIRSCSLDCVKKHKSGVDACDGIRRKSSYVPLSQFTDDDLEKDFTFMSSACNTLNSIGRDKLRNITTKGENALPIPYFYTQLINANRIRGCRFLLLPPHFHRHKTNTSRLDFALNRIFWKVDWYFPHANDLTLTEKSMDEMTRPWDYIKEVIYQEQKMQNQDTEKDLLYSKSKGFRKPRIVLDLKNWISKKSHHLRCLNDHVSSFTVKGPSDSSSFLEGVPKVETPLLEKPKETKKSFGLLSAQDSDSEEESSKKHKLNEPLEKKSPKTPKLEEALKNNSNKSSLFLVHYSDSE</sequence>
<dbReference type="Pfam" id="PF04438">
    <property type="entry name" value="zf-HIT"/>
    <property type="match status" value="1"/>
</dbReference>
<evidence type="ECO:0000256" key="11">
    <source>
        <dbReference type="ARBA" id="ARBA00068630"/>
    </source>
</evidence>
<dbReference type="GO" id="GO:0000463">
    <property type="term" value="P:maturation of LSU-rRNA from tricistronic rRNA transcript (SSU-rRNA, 5.8S rRNA, LSU-rRNA)"/>
    <property type="evidence" value="ECO:0007669"/>
    <property type="project" value="TreeGrafter"/>
</dbReference>
<dbReference type="CDD" id="cd23023">
    <property type="entry name" value="zf-HIT_BCD1"/>
    <property type="match status" value="1"/>
</dbReference>
<dbReference type="GO" id="GO:0008270">
    <property type="term" value="F:zinc ion binding"/>
    <property type="evidence" value="ECO:0007669"/>
    <property type="project" value="UniProtKB-UniRule"/>
</dbReference>
<reference evidence="16" key="1">
    <citation type="submission" date="2021-02" db="EMBL/GenBank/DDBJ databases">
        <authorList>
            <person name="Bekaert M."/>
        </authorList>
    </citation>
    <scope>NUCLEOTIDE SEQUENCE</scope>
    <source>
        <strain evidence="16">IoA-00</strain>
    </source>
</reference>
<evidence type="ECO:0000256" key="8">
    <source>
        <dbReference type="ARBA" id="ARBA00049598"/>
    </source>
</evidence>
<accession>A0A7R8CG10</accession>
<keyword evidence="17" id="KW-1185">Reference proteome</keyword>
<organism evidence="16 17">
    <name type="scientific">Lepeophtheirus salmonis</name>
    <name type="common">Salmon louse</name>
    <name type="synonym">Caligus salmonis</name>
    <dbReference type="NCBI Taxonomy" id="72036"/>
    <lineage>
        <taxon>Eukaryota</taxon>
        <taxon>Metazoa</taxon>
        <taxon>Ecdysozoa</taxon>
        <taxon>Arthropoda</taxon>
        <taxon>Crustacea</taxon>
        <taxon>Multicrustacea</taxon>
        <taxon>Hexanauplia</taxon>
        <taxon>Copepoda</taxon>
        <taxon>Siphonostomatoida</taxon>
        <taxon>Caligidae</taxon>
        <taxon>Lepeophtheirus</taxon>
    </lineage>
</organism>
<gene>
    <name evidence="16" type="ORF">LSAA_2910</name>
</gene>
<dbReference type="PROSITE" id="PS51083">
    <property type="entry name" value="ZF_HIT"/>
    <property type="match status" value="1"/>
</dbReference>
<evidence type="ECO:0000313" key="17">
    <source>
        <dbReference type="Proteomes" id="UP000675881"/>
    </source>
</evidence>
<keyword evidence="1" id="KW-1017">Isopeptide bond</keyword>
<feature type="compositionally biased region" description="Basic and acidic residues" evidence="14">
    <location>
        <begin position="249"/>
        <end position="258"/>
    </location>
</feature>
<dbReference type="EMBL" id="HG994590">
    <property type="protein sequence ID" value="CAF2811290.1"/>
    <property type="molecule type" value="Genomic_DNA"/>
</dbReference>
<evidence type="ECO:0000256" key="4">
    <source>
        <dbReference type="ARBA" id="ARBA00022723"/>
    </source>
</evidence>
<feature type="compositionally biased region" description="Basic and acidic residues" evidence="14">
    <location>
        <begin position="280"/>
        <end position="298"/>
    </location>
</feature>
<dbReference type="SUPFAM" id="SSF144232">
    <property type="entry name" value="HIT/MYND zinc finger-like"/>
    <property type="match status" value="1"/>
</dbReference>
<evidence type="ECO:0000256" key="3">
    <source>
        <dbReference type="ARBA" id="ARBA00022553"/>
    </source>
</evidence>
<evidence type="ECO:0000256" key="7">
    <source>
        <dbReference type="ARBA" id="ARBA00022843"/>
    </source>
</evidence>
<dbReference type="Gene3D" id="3.30.60.190">
    <property type="match status" value="1"/>
</dbReference>
<evidence type="ECO:0000256" key="6">
    <source>
        <dbReference type="ARBA" id="ARBA00022833"/>
    </source>
</evidence>
<keyword evidence="2" id="KW-0690">Ribosome biogenesis</keyword>
<dbReference type="OrthoDB" id="272357at2759"/>
<comment type="similarity">
    <text evidence="9">Belongs to the BCD1 family.</text>
</comment>
<evidence type="ECO:0000256" key="9">
    <source>
        <dbReference type="ARBA" id="ARBA00049654"/>
    </source>
</evidence>
<dbReference type="GO" id="GO:0048254">
    <property type="term" value="P:snoRNA localization"/>
    <property type="evidence" value="ECO:0007669"/>
    <property type="project" value="TreeGrafter"/>
</dbReference>
<evidence type="ECO:0000256" key="13">
    <source>
        <dbReference type="PROSITE-ProRule" id="PRU00453"/>
    </source>
</evidence>
<evidence type="ECO:0000256" key="1">
    <source>
        <dbReference type="ARBA" id="ARBA00022499"/>
    </source>
</evidence>
<keyword evidence="7" id="KW-0832">Ubl conjugation</keyword>
<evidence type="ECO:0000256" key="5">
    <source>
        <dbReference type="ARBA" id="ARBA00022771"/>
    </source>
</evidence>
<comment type="function">
    <text evidence="8">Required for box C/D snoRNAs accumulation involved in snoRNA processing, snoRNA transport to the nucleolus and ribosome biogenesis.</text>
</comment>
<keyword evidence="4" id="KW-0479">Metal-binding</keyword>
<evidence type="ECO:0000256" key="2">
    <source>
        <dbReference type="ARBA" id="ARBA00022517"/>
    </source>
</evidence>
<evidence type="ECO:0000256" key="14">
    <source>
        <dbReference type="SAM" id="MobiDB-lite"/>
    </source>
</evidence>
<evidence type="ECO:0000256" key="12">
    <source>
        <dbReference type="ARBA" id="ARBA00077531"/>
    </source>
</evidence>
<dbReference type="PANTHER" id="PTHR13483">
    <property type="entry name" value="BOX C_D SNORNA PROTEIN 1-RELATED"/>
    <property type="match status" value="1"/>
</dbReference>
<dbReference type="InterPro" id="IPR057721">
    <property type="entry name" value="BCD1_alpha/beta"/>
</dbReference>
<keyword evidence="5 13" id="KW-0863">Zinc-finger</keyword>
<comment type="subunit">
    <text evidence="10">Interacts with FBL, SNU13, NOP58, NUFIP1, RUVBL1, RUVBL2 and TAF9. Interacts (via HIT-type zinc finger) with the RUVBL1/RUVBL2 complex in the presence of ADP.</text>
</comment>
<dbReference type="GO" id="GO:0000492">
    <property type="term" value="P:box C/D snoRNP assembly"/>
    <property type="evidence" value="ECO:0007669"/>
    <property type="project" value="TreeGrafter"/>
</dbReference>
<dbReference type="InterPro" id="IPR051639">
    <property type="entry name" value="BCD1"/>
</dbReference>
<evidence type="ECO:0000259" key="15">
    <source>
        <dbReference type="PROSITE" id="PS51083"/>
    </source>
</evidence>
<feature type="region of interest" description="Disordered" evidence="14">
    <location>
        <begin position="249"/>
        <end position="300"/>
    </location>
</feature>
<name>A0A7R8CG10_LEPSM</name>
<dbReference type="GO" id="GO:0005634">
    <property type="term" value="C:nucleus"/>
    <property type="evidence" value="ECO:0007669"/>
    <property type="project" value="TreeGrafter"/>
</dbReference>
<keyword evidence="6" id="KW-0862">Zinc</keyword>
<proteinExistence type="inferred from homology"/>